<dbReference type="PANTHER" id="PTHR23354">
    <property type="entry name" value="NUCLEOLAR PROTEIN 7/ESTROGEN RECEPTOR COACTIVATOR-RELATED"/>
    <property type="match status" value="1"/>
</dbReference>
<dbReference type="SUPFAM" id="SSF47923">
    <property type="entry name" value="Ypt/Rab-GAP domain of gyp1p"/>
    <property type="match status" value="2"/>
</dbReference>
<evidence type="ECO:0000256" key="7">
    <source>
        <dbReference type="ARBA" id="ARBA00023329"/>
    </source>
</evidence>
<feature type="region of interest" description="Disordered" evidence="10">
    <location>
        <begin position="405"/>
        <end position="442"/>
    </location>
</feature>
<dbReference type="SMART" id="SM00164">
    <property type="entry name" value="TBC"/>
    <property type="match status" value="1"/>
</dbReference>
<dbReference type="Pfam" id="PF00566">
    <property type="entry name" value="RabGAP-TBC"/>
    <property type="match status" value="1"/>
</dbReference>
<evidence type="ECO:0000256" key="5">
    <source>
        <dbReference type="ARBA" id="ARBA00023018"/>
    </source>
</evidence>
<feature type="domain" description="TLDc" evidence="12">
    <location>
        <begin position="335"/>
        <end position="521"/>
    </location>
</feature>
<name>A0A8C8BRM6_9STRI</name>
<evidence type="ECO:0000256" key="10">
    <source>
        <dbReference type="SAM" id="MobiDB-lite"/>
    </source>
</evidence>
<comment type="function">
    <text evidence="9">May act as a GTPase-activating protein for Rab family protein(s). Involved in neuronal projections development, probably through a negative modulation of ARF6 function. Involved in the regulation of synaptic vesicle trafficking.</text>
</comment>
<evidence type="ECO:0000313" key="13">
    <source>
        <dbReference type="Ensembl" id="ENSOSUP00000022624.1"/>
    </source>
</evidence>
<reference evidence="13" key="2">
    <citation type="submission" date="2025-09" db="UniProtKB">
        <authorList>
            <consortium name="Ensembl"/>
        </authorList>
    </citation>
    <scope>IDENTIFICATION</scope>
</reference>
<dbReference type="GO" id="GO:0045202">
    <property type="term" value="C:synapse"/>
    <property type="evidence" value="ECO:0007669"/>
    <property type="project" value="UniProtKB-SubCell"/>
</dbReference>
<evidence type="ECO:0000259" key="11">
    <source>
        <dbReference type="PROSITE" id="PS50086"/>
    </source>
</evidence>
<dbReference type="InterPro" id="IPR035969">
    <property type="entry name" value="Rab-GAP_TBC_sf"/>
</dbReference>
<dbReference type="GO" id="GO:0012505">
    <property type="term" value="C:endomembrane system"/>
    <property type="evidence" value="ECO:0007669"/>
    <property type="project" value="UniProtKB-SubCell"/>
</dbReference>
<evidence type="ECO:0000256" key="2">
    <source>
        <dbReference type="ARBA" id="ARBA00004184"/>
    </source>
</evidence>
<evidence type="ECO:0000256" key="4">
    <source>
        <dbReference type="ARBA" id="ARBA00014206"/>
    </source>
</evidence>
<evidence type="ECO:0000313" key="14">
    <source>
        <dbReference type="Proteomes" id="UP000694552"/>
    </source>
</evidence>
<accession>A0A8C8BRM6</accession>
<dbReference type="InterPro" id="IPR006571">
    <property type="entry name" value="TLDc_dom"/>
</dbReference>
<feature type="domain" description="Rab-GAP TBC" evidence="11">
    <location>
        <begin position="43"/>
        <end position="234"/>
    </location>
</feature>
<evidence type="ECO:0000256" key="6">
    <source>
        <dbReference type="ARBA" id="ARBA00023136"/>
    </source>
</evidence>
<keyword evidence="5" id="KW-0770">Synapse</keyword>
<evidence type="ECO:0000259" key="12">
    <source>
        <dbReference type="PROSITE" id="PS51886"/>
    </source>
</evidence>
<dbReference type="InterPro" id="IPR000195">
    <property type="entry name" value="Rab-GAP-TBC_dom"/>
</dbReference>
<feature type="compositionally biased region" description="Polar residues" evidence="10">
    <location>
        <begin position="426"/>
        <end position="439"/>
    </location>
</feature>
<evidence type="ECO:0000256" key="8">
    <source>
        <dbReference type="ARBA" id="ARBA00034103"/>
    </source>
</evidence>
<feature type="compositionally biased region" description="Low complexity" evidence="10">
    <location>
        <begin position="411"/>
        <end position="425"/>
    </location>
</feature>
<keyword evidence="14" id="KW-1185">Reference proteome</keyword>
<dbReference type="Proteomes" id="UP000694552">
    <property type="component" value="Unplaced"/>
</dbReference>
<dbReference type="AlphaFoldDB" id="A0A8C8BRM6"/>
<evidence type="ECO:0000256" key="9">
    <source>
        <dbReference type="ARBA" id="ARBA00046245"/>
    </source>
</evidence>
<sequence length="523" mass="59199">MGSPLFVDWDRMPDLEQQAHISRDILSKPPKELKKLAREGYWATSRALRAQVYHQLIQQVACRLVTPDALVYRDVANRLFGKLSVSSHPLPEFLEGCSMPTYCLNLEGVMALKKILICVGNLFPDITYSPILPSLVALLLHYSEDEAQCFGNISRLIASNAPHTSYIDQSFLAHQASCMTFGDLANKHCPAAHKLIASTSENVFEVYSEWLSWLFHNLPFSYAIRVFDVYLLEGQKVLYRIALALLKQYRLSVTSAELEGTDIKADLQAFVQNIAEHVTVDKLLERAFGIRLFSRKEIWLLQMANRKALMERGITMVQSRQPFHLAVDMQNFSSTIVTAQEMRIVWSWIPERFSLFPPLLLFSTSEDGCSLQRPLPWECFVFTVRPETERYEWVFIKKPELAKAVPRSRQRSPSPSPASLLSSSPEGRSTSSNRLTVPTPQRKGRLSPFLAIRHFLLPSKTASMFMSGSREGIVIGGGGGQALSLDANLLWGRTEHCETFDNPPLCQENFKVQLLEVWGFQNA</sequence>
<proteinExistence type="predicted"/>
<dbReference type="PANTHER" id="PTHR23354:SF124">
    <property type="entry name" value="TBC1 DOMAIN FAMILY MEMBER 24"/>
    <property type="match status" value="1"/>
</dbReference>
<reference evidence="13" key="1">
    <citation type="submission" date="2025-08" db="UniProtKB">
        <authorList>
            <consortium name="Ensembl"/>
        </authorList>
    </citation>
    <scope>IDENTIFICATION</scope>
</reference>
<dbReference type="GO" id="GO:0030659">
    <property type="term" value="C:cytoplasmic vesicle membrane"/>
    <property type="evidence" value="ECO:0007669"/>
    <property type="project" value="UniProtKB-SubCell"/>
</dbReference>
<dbReference type="PROSITE" id="PS51886">
    <property type="entry name" value="TLDC"/>
    <property type="match status" value="1"/>
</dbReference>
<dbReference type="Pfam" id="PF07534">
    <property type="entry name" value="TLD"/>
    <property type="match status" value="1"/>
</dbReference>
<keyword evidence="7" id="KW-0968">Cytoplasmic vesicle</keyword>
<dbReference type="SMART" id="SM00584">
    <property type="entry name" value="TLDc"/>
    <property type="match status" value="1"/>
</dbReference>
<evidence type="ECO:0000256" key="3">
    <source>
        <dbReference type="ARBA" id="ARBA00011546"/>
    </source>
</evidence>
<comment type="subunit">
    <text evidence="3">Interacts with ARF6.</text>
</comment>
<comment type="subcellular location">
    <subcellularLocation>
        <location evidence="1">Cytoplasmic vesicle membrane</location>
    </subcellularLocation>
    <subcellularLocation>
        <location evidence="2">Endomembrane system</location>
        <topology evidence="2">Peripheral membrane protein</topology>
    </subcellularLocation>
    <subcellularLocation>
        <location evidence="8">Synapse</location>
    </subcellularLocation>
</comment>
<dbReference type="PROSITE" id="PS50086">
    <property type="entry name" value="TBC_RABGAP"/>
    <property type="match status" value="1"/>
</dbReference>
<keyword evidence="6" id="KW-0472">Membrane</keyword>
<evidence type="ECO:0000256" key="1">
    <source>
        <dbReference type="ARBA" id="ARBA00004156"/>
    </source>
</evidence>
<dbReference type="Gene3D" id="1.10.472.80">
    <property type="entry name" value="Ypt/Rab-GAP domain of gyp1p, domain 3"/>
    <property type="match status" value="1"/>
</dbReference>
<dbReference type="Ensembl" id="ENSOSUT00000023317.1">
    <property type="protein sequence ID" value="ENSOSUP00000022624.1"/>
    <property type="gene ID" value="ENSOSUG00000015550.1"/>
</dbReference>
<organism evidence="13 14">
    <name type="scientific">Otus sunia</name>
    <name type="common">Oriental scops-owl</name>
    <dbReference type="NCBI Taxonomy" id="257818"/>
    <lineage>
        <taxon>Eukaryota</taxon>
        <taxon>Metazoa</taxon>
        <taxon>Chordata</taxon>
        <taxon>Craniata</taxon>
        <taxon>Vertebrata</taxon>
        <taxon>Euteleostomi</taxon>
        <taxon>Archelosauria</taxon>
        <taxon>Archosauria</taxon>
        <taxon>Dinosauria</taxon>
        <taxon>Saurischia</taxon>
        <taxon>Theropoda</taxon>
        <taxon>Coelurosauria</taxon>
        <taxon>Aves</taxon>
        <taxon>Neognathae</taxon>
        <taxon>Neoaves</taxon>
        <taxon>Telluraves</taxon>
        <taxon>Strigiformes</taxon>
        <taxon>Strigidae</taxon>
        <taxon>Otus</taxon>
    </lineage>
</organism>
<protein>
    <recommendedName>
        <fullName evidence="4">TBC1 domain family member 24</fullName>
    </recommendedName>
</protein>